<dbReference type="EMBL" id="KN824320">
    <property type="protein sequence ID" value="KIM24782.1"/>
    <property type="molecule type" value="Genomic_DNA"/>
</dbReference>
<dbReference type="Proteomes" id="UP000054097">
    <property type="component" value="Unassembled WGS sequence"/>
</dbReference>
<reference evidence="1 2" key="1">
    <citation type="submission" date="2014-04" db="EMBL/GenBank/DDBJ databases">
        <authorList>
            <consortium name="DOE Joint Genome Institute"/>
            <person name="Kuo A."/>
            <person name="Zuccaro A."/>
            <person name="Kohler A."/>
            <person name="Nagy L.G."/>
            <person name="Floudas D."/>
            <person name="Copeland A."/>
            <person name="Barry K.W."/>
            <person name="Cichocki N."/>
            <person name="Veneault-Fourrey C."/>
            <person name="LaButti K."/>
            <person name="Lindquist E.A."/>
            <person name="Lipzen A."/>
            <person name="Lundell T."/>
            <person name="Morin E."/>
            <person name="Murat C."/>
            <person name="Sun H."/>
            <person name="Tunlid A."/>
            <person name="Henrissat B."/>
            <person name="Grigoriev I.V."/>
            <person name="Hibbett D.S."/>
            <person name="Martin F."/>
            <person name="Nordberg H.P."/>
            <person name="Cantor M.N."/>
            <person name="Hua S.X."/>
        </authorList>
    </citation>
    <scope>NUCLEOTIDE SEQUENCE [LARGE SCALE GENOMIC DNA]</scope>
    <source>
        <strain evidence="1 2">MAFF 305830</strain>
    </source>
</reference>
<organism evidence="1 2">
    <name type="scientific">Serendipita vermifera MAFF 305830</name>
    <dbReference type="NCBI Taxonomy" id="933852"/>
    <lineage>
        <taxon>Eukaryota</taxon>
        <taxon>Fungi</taxon>
        <taxon>Dikarya</taxon>
        <taxon>Basidiomycota</taxon>
        <taxon>Agaricomycotina</taxon>
        <taxon>Agaricomycetes</taxon>
        <taxon>Sebacinales</taxon>
        <taxon>Serendipitaceae</taxon>
        <taxon>Serendipita</taxon>
    </lineage>
</organism>
<keyword evidence="2" id="KW-1185">Reference proteome</keyword>
<name>A0A0C2X665_SERVB</name>
<proteinExistence type="predicted"/>
<evidence type="ECO:0000313" key="2">
    <source>
        <dbReference type="Proteomes" id="UP000054097"/>
    </source>
</evidence>
<evidence type="ECO:0000313" key="1">
    <source>
        <dbReference type="EMBL" id="KIM24782.1"/>
    </source>
</evidence>
<reference evidence="2" key="2">
    <citation type="submission" date="2015-01" db="EMBL/GenBank/DDBJ databases">
        <title>Evolutionary Origins and Diversification of the Mycorrhizal Mutualists.</title>
        <authorList>
            <consortium name="DOE Joint Genome Institute"/>
            <consortium name="Mycorrhizal Genomics Consortium"/>
            <person name="Kohler A."/>
            <person name="Kuo A."/>
            <person name="Nagy L.G."/>
            <person name="Floudas D."/>
            <person name="Copeland A."/>
            <person name="Barry K.W."/>
            <person name="Cichocki N."/>
            <person name="Veneault-Fourrey C."/>
            <person name="LaButti K."/>
            <person name="Lindquist E.A."/>
            <person name="Lipzen A."/>
            <person name="Lundell T."/>
            <person name="Morin E."/>
            <person name="Murat C."/>
            <person name="Riley R."/>
            <person name="Ohm R."/>
            <person name="Sun H."/>
            <person name="Tunlid A."/>
            <person name="Henrissat B."/>
            <person name="Grigoriev I.V."/>
            <person name="Hibbett D.S."/>
            <person name="Martin F."/>
        </authorList>
    </citation>
    <scope>NUCLEOTIDE SEQUENCE [LARGE SCALE GENOMIC DNA]</scope>
    <source>
        <strain evidence="2">MAFF 305830</strain>
    </source>
</reference>
<sequence>MFRISAIGKTLRDAANPPPQVIVQYSQQLVIYPYSFIFGTTLCDLKRFKALQGVRCTGVTLDLPYWDRLAHAMRSNAISSLILSINISTFKKGHTGGFADAMATLSCTVCHLSIDLGGANDESVFALQVAQRLFKKVQSLHLLHVDDIVGTVAGNPERWACRGELQELYLYRSTFSRESLQRFIALAPLLKRILLYQCCEDDESEGGGDLEVSHYHVEDGWNYIETGSVAATPMNTNSVPRSQVDVIKNASSQILDSLKRLELTVYTPKYPNLIRAHAKLRLGIDNHVPPGEWPTADPDITQQLTTDEGFRGKPQMKDLRLDWDIPGITLWSQWIAALFEADFVYEYSMGSFPDLSSLPQAGYVAQIFLAHVKGWKSVRLEAKKDTGNRQYRHSARKQKFRARQRLVESSDEEYPTAWSIQFGDRHASGLGI</sequence>
<accession>A0A0C2X665</accession>
<dbReference type="HOGENOM" id="CLU_634862_0_0_1"/>
<dbReference type="AlphaFoldDB" id="A0A0C2X665"/>
<gene>
    <name evidence="1" type="ORF">M408DRAFT_26744</name>
</gene>
<protein>
    <submittedName>
        <fullName evidence="1">Uncharacterized protein</fullName>
    </submittedName>
</protein>